<dbReference type="Pfam" id="PF03372">
    <property type="entry name" value="Exo_endo_phos"/>
    <property type="match status" value="1"/>
</dbReference>
<dbReference type="GO" id="GO:0003824">
    <property type="term" value="F:catalytic activity"/>
    <property type="evidence" value="ECO:0007669"/>
    <property type="project" value="InterPro"/>
</dbReference>
<keyword evidence="1" id="KW-1185">Reference proteome</keyword>
<dbReference type="AlphaFoldDB" id="A0A2I4GSB1"/>
<dbReference type="Gramene" id="Jr02_20000_p1">
    <property type="protein sequence ID" value="cds.Jr02_20000_p1"/>
    <property type="gene ID" value="Jr02_20000"/>
</dbReference>
<dbReference type="SUPFAM" id="SSF56219">
    <property type="entry name" value="DNase I-like"/>
    <property type="match status" value="1"/>
</dbReference>
<dbReference type="Proteomes" id="UP000235220">
    <property type="component" value="Chromosome 2"/>
</dbReference>
<dbReference type="RefSeq" id="XP_018846775.1">
    <property type="nucleotide sequence ID" value="XM_018991230.1"/>
</dbReference>
<name>A0A2I4GSB1_JUGRE</name>
<organism evidence="1 2">
    <name type="scientific">Juglans regia</name>
    <name type="common">English walnut</name>
    <dbReference type="NCBI Taxonomy" id="51240"/>
    <lineage>
        <taxon>Eukaryota</taxon>
        <taxon>Viridiplantae</taxon>
        <taxon>Streptophyta</taxon>
        <taxon>Embryophyta</taxon>
        <taxon>Tracheophyta</taxon>
        <taxon>Spermatophyta</taxon>
        <taxon>Magnoliopsida</taxon>
        <taxon>eudicotyledons</taxon>
        <taxon>Gunneridae</taxon>
        <taxon>Pentapetalae</taxon>
        <taxon>rosids</taxon>
        <taxon>fabids</taxon>
        <taxon>Fagales</taxon>
        <taxon>Juglandaceae</taxon>
        <taxon>Juglans</taxon>
    </lineage>
</organism>
<dbReference type="STRING" id="51240.A0A2I4GSB1"/>
<protein>
    <submittedName>
        <fullName evidence="2">Uncharacterized protein LOC109010394</fullName>
    </submittedName>
</protein>
<dbReference type="OrthoDB" id="1743162at2759"/>
<evidence type="ECO:0000313" key="1">
    <source>
        <dbReference type="Proteomes" id="UP000235220"/>
    </source>
</evidence>
<sequence length="495" mass="57011">MRLKKLVRKFRPSVIALAEPFLKEDKIPNFLGRFNCDLYLTNEEQHGKIWLLWNSTVSVHWLAGSNQFMSVKIEENGHVFVLTIVYAKCTQLERKMLWEDLEASGCGNLPWVICGDFNIIKNDSERRGGHPRPFAAMEDFNLCIHNNGWLDMCAKGPSMTWCNGQGGLARCWARLDRCFIDSNFLNCFPNVFFQVLARTTSDHSPLVIQMGEDPFRYGPSPFRFQFMWSDHSDFFRLVESVWNAEGHGVGLANLSHKLKRVKVALRDWNRSIFGRTDFIINQLEDRIAVLENRLQTCFNIDDDKDLLQTNLDLSIWRDREDTRLAHMVKKSWLQDGDQNSKFYHAFLNAKNHKRIKEMRLVDGSCLNTPYDIHNAAVDYFKNFLGVGGTRELPNLSDLISHVITEDENLALCRAPSLEDIKDALFSIPIDSSPGPDGFGSGFYRVCWDLVKDDLLTAISDFFLNNSFPIFYTASFIVLIPKVDKPSGFDKLHYFF</sequence>
<dbReference type="InterPro" id="IPR005135">
    <property type="entry name" value="Endo/exonuclease/phosphatase"/>
</dbReference>
<evidence type="ECO:0000313" key="2">
    <source>
        <dbReference type="RefSeq" id="XP_018846775.1"/>
    </source>
</evidence>
<gene>
    <name evidence="2" type="primary">LOC109010394</name>
</gene>
<dbReference type="GeneID" id="109010394"/>
<accession>A0A2I4GSB1</accession>
<dbReference type="KEGG" id="jre:109010394"/>
<proteinExistence type="predicted"/>
<dbReference type="PANTHER" id="PTHR33710">
    <property type="entry name" value="BNAC02G09200D PROTEIN"/>
    <property type="match status" value="1"/>
</dbReference>
<dbReference type="PANTHER" id="PTHR33710:SF13">
    <property type="entry name" value="ENDONUCLEASE_EXONUCLEASE_PHOSPHATASE FAMILY PROTEIN"/>
    <property type="match status" value="1"/>
</dbReference>
<reference evidence="2" key="1">
    <citation type="submission" date="2025-08" db="UniProtKB">
        <authorList>
            <consortium name="RefSeq"/>
        </authorList>
    </citation>
    <scope>IDENTIFICATION</scope>
    <source>
        <tissue evidence="2">Leaves</tissue>
    </source>
</reference>
<dbReference type="Gene3D" id="3.60.10.10">
    <property type="entry name" value="Endonuclease/exonuclease/phosphatase"/>
    <property type="match status" value="1"/>
</dbReference>
<dbReference type="InterPro" id="IPR036691">
    <property type="entry name" value="Endo/exonu/phosph_ase_sf"/>
</dbReference>